<protein>
    <submittedName>
        <fullName evidence="2">Uncharacterized protein</fullName>
    </submittedName>
</protein>
<organism evidence="2 3">
    <name type="scientific">Polaribacter irgensii 23-P</name>
    <dbReference type="NCBI Taxonomy" id="313594"/>
    <lineage>
        <taxon>Bacteria</taxon>
        <taxon>Pseudomonadati</taxon>
        <taxon>Bacteroidota</taxon>
        <taxon>Flavobacteriia</taxon>
        <taxon>Flavobacteriales</taxon>
        <taxon>Flavobacteriaceae</taxon>
    </lineage>
</organism>
<proteinExistence type="predicted"/>
<dbReference type="Proteomes" id="UP000003053">
    <property type="component" value="Unassembled WGS sequence"/>
</dbReference>
<sequence>MGLLGLILAAVLVAVLIAFVIVKYLPLKLRWIASIGLLFLAVFLGMKIYNGIMQPINFNKDKVQRYSNVVRNLKIIRDAEVKYYEANGSYTKDKNLLIMFIDSSSLALTVTNTIVKTVNRGGGITDEIEVKVTDTIGYETVLKYFKNRDYKNMFKVPGLEEIEFSLEVGTVEKVQGLLVPTFMAKTPKQPLLAGMNESLVKQEIEQLDSDQIKGEFVSVGSLEEVTTAGNWPPSYDKSDKKE</sequence>
<accession>A4C248</accession>
<dbReference type="AlphaFoldDB" id="A4C248"/>
<gene>
    <name evidence="2" type="ORF">PI23P_12727</name>
</gene>
<dbReference type="OrthoDB" id="1466422at2"/>
<comment type="caution">
    <text evidence="2">The sequence shown here is derived from an EMBL/GenBank/DDBJ whole genome shotgun (WGS) entry which is preliminary data.</text>
</comment>
<dbReference type="eggNOG" id="ENOG50310GM">
    <property type="taxonomic scope" value="Bacteria"/>
</dbReference>
<dbReference type="HOGENOM" id="CLU_084175_0_0_10"/>
<evidence type="ECO:0000256" key="1">
    <source>
        <dbReference type="SAM" id="Phobius"/>
    </source>
</evidence>
<keyword evidence="3" id="KW-1185">Reference proteome</keyword>
<dbReference type="EMBL" id="AAOG01000003">
    <property type="protein sequence ID" value="EAR12201.1"/>
    <property type="molecule type" value="Genomic_DNA"/>
</dbReference>
<evidence type="ECO:0000313" key="2">
    <source>
        <dbReference type="EMBL" id="EAR12201.1"/>
    </source>
</evidence>
<feature type="transmembrane region" description="Helical" evidence="1">
    <location>
        <begin position="6"/>
        <end position="24"/>
    </location>
</feature>
<dbReference type="RefSeq" id="WP_004571166.1">
    <property type="nucleotide sequence ID" value="NZ_CH724148.1"/>
</dbReference>
<keyword evidence="1" id="KW-0812">Transmembrane</keyword>
<evidence type="ECO:0000313" key="3">
    <source>
        <dbReference type="Proteomes" id="UP000003053"/>
    </source>
</evidence>
<name>A4C248_9FLAO</name>
<keyword evidence="1" id="KW-0472">Membrane</keyword>
<dbReference type="STRING" id="313594.PI23P_12727"/>
<keyword evidence="1" id="KW-1133">Transmembrane helix</keyword>
<feature type="transmembrane region" description="Helical" evidence="1">
    <location>
        <begin position="31"/>
        <end position="49"/>
    </location>
</feature>
<reference evidence="2 3" key="1">
    <citation type="submission" date="2006-02" db="EMBL/GenBank/DDBJ databases">
        <authorList>
            <person name="Murray A."/>
            <person name="Staley J."/>
            <person name="Ferriera S."/>
            <person name="Johnson J."/>
            <person name="Kravitz S."/>
            <person name="Halpern A."/>
            <person name="Remington K."/>
            <person name="Beeson K."/>
            <person name="Tran B."/>
            <person name="Rogers Y.-H."/>
            <person name="Friedman R."/>
            <person name="Venter J.C."/>
        </authorList>
    </citation>
    <scope>NUCLEOTIDE SEQUENCE [LARGE SCALE GENOMIC DNA]</scope>
    <source>
        <strain evidence="2 3">23-P</strain>
    </source>
</reference>